<dbReference type="InterPro" id="IPR003141">
    <property type="entry name" value="Pol/His_phosphatase_N"/>
</dbReference>
<proteinExistence type="predicted"/>
<dbReference type="SMART" id="SM00481">
    <property type="entry name" value="POLIIIAc"/>
    <property type="match status" value="1"/>
</dbReference>
<reference evidence="2" key="1">
    <citation type="journal article" date="2014" name="Int. J. Syst. Evol. Microbiol.">
        <title>Complete genome sequence of Corynebacterium casei LMG S-19264T (=DSM 44701T), isolated from a smear-ripened cheese.</title>
        <authorList>
            <consortium name="US DOE Joint Genome Institute (JGI-PGF)"/>
            <person name="Walter F."/>
            <person name="Albersmeier A."/>
            <person name="Kalinowski J."/>
            <person name="Ruckert C."/>
        </authorList>
    </citation>
    <scope>NUCLEOTIDE SEQUENCE</scope>
    <source>
        <strain evidence="2">KCTC 32437</strain>
    </source>
</reference>
<dbReference type="PANTHER" id="PTHR42924:SF3">
    <property type="entry name" value="POLYMERASE_HISTIDINOL PHOSPHATASE N-TERMINAL DOMAIN-CONTAINING PROTEIN"/>
    <property type="match status" value="1"/>
</dbReference>
<dbReference type="CDD" id="cd07432">
    <property type="entry name" value="PHP_HisPPase"/>
    <property type="match status" value="1"/>
</dbReference>
<evidence type="ECO:0000313" key="3">
    <source>
        <dbReference type="Proteomes" id="UP000646579"/>
    </source>
</evidence>
<protein>
    <submittedName>
        <fullName evidence="2">Phosphoesterase</fullName>
    </submittedName>
</protein>
<dbReference type="AlphaFoldDB" id="A0A918S845"/>
<comment type="caution">
    <text evidence="2">The sequence shown here is derived from an EMBL/GenBank/DDBJ whole genome shotgun (WGS) entry which is preliminary data.</text>
</comment>
<name>A0A918S845_9HYPH</name>
<sequence length="555" mass="60386">MVFAETRDGIIKALRRGHVYITDSPDGPHLEIAIGEAPMGGIAASSTGVELFIAAKGAAGDELRLVAQTGVLTRLTIPTDEWQHTIPLPSQSIFADKKPMRQQFEGRLSVAQMASHVGHEFEVPEGTGTLRLRFEHDPRHPGVGDIPHQLSISVYGPNGPRGTRHNNADQSPVISTGFASPGYLAGPIEPGTWRVEIDVHRLLPPGDVSYTIDVMTDEGEAIAEKTITPQSGQKKRGPGWYKGDLHGHTIHSDADLEVSDYLELALSRGFDFVALTDHNTVSGIRELEARAGNAITIIGGTELTTFHGHALVLSTRDLVDWRIRDKETMSARAAEVARDGKLFIIAHPKAEGHPFCTGCRWAYSDMLPGPARHVEIWNREWRPCAGNEQAIGVFYRWLNEGYRMVATAGTDTHRPSPESARLAANYVYAEDNTEAALLAAISSGRSFVSSGPFVSFSATTHDGLSAQMGEVADQGTLCLEMSWRAETPASDLTGLTARLICRGEIIETWDCAETSEAQSSLGAKNGDWFTLELRDHRGALYALTNPIFVGVPERE</sequence>
<dbReference type="Proteomes" id="UP000646579">
    <property type="component" value="Unassembled WGS sequence"/>
</dbReference>
<dbReference type="RefSeq" id="WP_189425692.1">
    <property type="nucleotide sequence ID" value="NZ_BMZE01000002.1"/>
</dbReference>
<dbReference type="Pfam" id="PF02811">
    <property type="entry name" value="PHP"/>
    <property type="match status" value="1"/>
</dbReference>
<dbReference type="InterPro" id="IPR052018">
    <property type="entry name" value="PHP_domain"/>
</dbReference>
<dbReference type="InterPro" id="IPR004013">
    <property type="entry name" value="PHP_dom"/>
</dbReference>
<evidence type="ECO:0000259" key="1">
    <source>
        <dbReference type="SMART" id="SM00481"/>
    </source>
</evidence>
<evidence type="ECO:0000313" key="2">
    <source>
        <dbReference type="EMBL" id="GHA25641.1"/>
    </source>
</evidence>
<dbReference type="PANTHER" id="PTHR42924">
    <property type="entry name" value="EXONUCLEASE"/>
    <property type="match status" value="1"/>
</dbReference>
<dbReference type="SUPFAM" id="SSF89550">
    <property type="entry name" value="PHP domain-like"/>
    <property type="match status" value="1"/>
</dbReference>
<dbReference type="GO" id="GO:0004534">
    <property type="term" value="F:5'-3' RNA exonuclease activity"/>
    <property type="evidence" value="ECO:0007669"/>
    <property type="project" value="TreeGrafter"/>
</dbReference>
<organism evidence="2 3">
    <name type="scientific">Devosia pacifica</name>
    <dbReference type="NCBI Taxonomy" id="1335967"/>
    <lineage>
        <taxon>Bacteria</taxon>
        <taxon>Pseudomonadati</taxon>
        <taxon>Pseudomonadota</taxon>
        <taxon>Alphaproteobacteria</taxon>
        <taxon>Hyphomicrobiales</taxon>
        <taxon>Devosiaceae</taxon>
        <taxon>Devosia</taxon>
    </lineage>
</organism>
<feature type="domain" description="Polymerase/histidinol phosphatase N-terminal" evidence="1">
    <location>
        <begin position="243"/>
        <end position="307"/>
    </location>
</feature>
<keyword evidence="3" id="KW-1185">Reference proteome</keyword>
<reference evidence="2" key="2">
    <citation type="submission" date="2020-09" db="EMBL/GenBank/DDBJ databases">
        <authorList>
            <person name="Sun Q."/>
            <person name="Kim S."/>
        </authorList>
    </citation>
    <scope>NUCLEOTIDE SEQUENCE</scope>
    <source>
        <strain evidence="2">KCTC 32437</strain>
    </source>
</reference>
<dbReference type="Gene3D" id="3.20.20.140">
    <property type="entry name" value="Metal-dependent hydrolases"/>
    <property type="match status" value="1"/>
</dbReference>
<dbReference type="NCBIfam" id="NF038032">
    <property type="entry name" value="CehA_McbA_metalo"/>
    <property type="match status" value="1"/>
</dbReference>
<dbReference type="InterPro" id="IPR016195">
    <property type="entry name" value="Pol/histidinol_Pase-like"/>
</dbReference>
<dbReference type="EMBL" id="BMZE01000002">
    <property type="protein sequence ID" value="GHA25641.1"/>
    <property type="molecule type" value="Genomic_DNA"/>
</dbReference>
<accession>A0A918S845</accession>
<gene>
    <name evidence="2" type="ORF">GCM10007989_21660</name>
</gene>
<dbReference type="GO" id="GO:0035312">
    <property type="term" value="F:5'-3' DNA exonuclease activity"/>
    <property type="evidence" value="ECO:0007669"/>
    <property type="project" value="TreeGrafter"/>
</dbReference>